<sequence length="51" mass="6114">MHNLTVFSQYYEVPIKKVKYSTIIMVKSMKFNVILKIEIESNNFSRDIMNK</sequence>
<dbReference type="KEGG" id="sshi:J5U23_01873"/>
<evidence type="ECO:0000313" key="2">
    <source>
        <dbReference type="Proteomes" id="UP000694018"/>
    </source>
</evidence>
<reference evidence="1" key="1">
    <citation type="journal article" date="2021" name="Environ. Microbiol.">
        <title>New insights into the diversity and evolution of the archaeal mobilome from three complete genomes of Saccharolobus shibatae.</title>
        <authorList>
            <person name="Medvedeva S."/>
            <person name="Brandt D."/>
            <person name="Cvirkaite-Krupovic V."/>
            <person name="Liu Y."/>
            <person name="Severinov K."/>
            <person name="Ishino S."/>
            <person name="Ishino Y."/>
            <person name="Prangishvili D."/>
            <person name="Kalinowski J."/>
            <person name="Krupovic M."/>
        </authorList>
    </citation>
    <scope>NUCLEOTIDE SEQUENCE</scope>
    <source>
        <strain evidence="1">B12</strain>
    </source>
</reference>
<proteinExistence type="predicted"/>
<dbReference type="EMBL" id="CP077717">
    <property type="protein sequence ID" value="QXJ29004.1"/>
    <property type="molecule type" value="Genomic_DNA"/>
</dbReference>
<name>A0A8F5BPJ2_SACSH</name>
<evidence type="ECO:0000313" key="1">
    <source>
        <dbReference type="EMBL" id="QXJ29004.1"/>
    </source>
</evidence>
<accession>A0A8F5BPJ2</accession>
<gene>
    <name evidence="1" type="ORF">J5U23_01873</name>
</gene>
<dbReference type="AlphaFoldDB" id="A0A8F5BPJ2"/>
<dbReference type="Proteomes" id="UP000694018">
    <property type="component" value="Chromosome"/>
</dbReference>
<organism evidence="1 2">
    <name type="scientific">Saccharolobus shibatae (strain ATCC 51178 / DSM 5389 / JCM 8931 / NBRC 15437 / B12)</name>
    <name type="common">Sulfolobus shibatae</name>
    <dbReference type="NCBI Taxonomy" id="523848"/>
    <lineage>
        <taxon>Archaea</taxon>
        <taxon>Thermoproteota</taxon>
        <taxon>Thermoprotei</taxon>
        <taxon>Sulfolobales</taxon>
        <taxon>Sulfolobaceae</taxon>
        <taxon>Saccharolobus</taxon>
    </lineage>
</organism>
<protein>
    <submittedName>
        <fullName evidence="1">Uncharacterized protein</fullName>
    </submittedName>
</protein>